<dbReference type="HOGENOM" id="CLU_2994873_0_0_9"/>
<gene>
    <name evidence="2" type="ORF">HMPREF9382_1248</name>
</gene>
<sequence>MVGKGRRIIHRMIGLTKNQSVHNVRVICNYFLVSIVTLFRKKVKIKWKCCQKIASRKRFLYFEGLEKE</sequence>
<keyword evidence="1" id="KW-1133">Transmembrane helix</keyword>
<protein>
    <submittedName>
        <fullName evidence="2">XRE family transcriptional regulator</fullName>
    </submittedName>
</protein>
<keyword evidence="1" id="KW-0812">Transmembrane</keyword>
<evidence type="ECO:0000256" key="1">
    <source>
        <dbReference type="SAM" id="Phobius"/>
    </source>
</evidence>
<name>F0I746_STRSA</name>
<dbReference type="EMBL" id="AEXW01000005">
    <property type="protein sequence ID" value="EGD32294.1"/>
    <property type="molecule type" value="Genomic_DNA"/>
</dbReference>
<keyword evidence="1" id="KW-0472">Membrane</keyword>
<evidence type="ECO:0000313" key="2">
    <source>
        <dbReference type="EMBL" id="EGD32294.1"/>
    </source>
</evidence>
<reference evidence="2 3" key="1">
    <citation type="submission" date="2011-02" db="EMBL/GenBank/DDBJ databases">
        <authorList>
            <person name="Muzny D."/>
            <person name="Qin X."/>
            <person name="Deng J."/>
            <person name="Jiang H."/>
            <person name="Liu Y."/>
            <person name="Qu J."/>
            <person name="Song X.-Z."/>
            <person name="Zhang L."/>
            <person name="Thornton R."/>
            <person name="Coyle M."/>
            <person name="Francisco L."/>
            <person name="Jackson L."/>
            <person name="Javaid M."/>
            <person name="Korchina V."/>
            <person name="Kovar C."/>
            <person name="Mata R."/>
            <person name="Mathew T."/>
            <person name="Ngo R."/>
            <person name="Nguyen L."/>
            <person name="Nguyen N."/>
            <person name="Okwuonu G."/>
            <person name="Ongeri F."/>
            <person name="Pham C."/>
            <person name="Simmons D."/>
            <person name="Wilczek-Boney K."/>
            <person name="Hale W."/>
            <person name="Jakkamsetti A."/>
            <person name="Pham P."/>
            <person name="Ruth R."/>
            <person name="San Lucas F."/>
            <person name="Warren J."/>
            <person name="Zhang J."/>
            <person name="Zhao Z."/>
            <person name="Zhou C."/>
            <person name="Zhu D."/>
            <person name="Lee S."/>
            <person name="Bess C."/>
            <person name="Blankenburg K."/>
            <person name="Forbes L."/>
            <person name="Fu Q."/>
            <person name="Gubbala S."/>
            <person name="Hirani K."/>
            <person name="Jayaseelan J.C."/>
            <person name="Lara F."/>
            <person name="Munidasa M."/>
            <person name="Palculict T."/>
            <person name="Patil S."/>
            <person name="Pu L.-L."/>
            <person name="Saada N."/>
            <person name="Tang L."/>
            <person name="Weissenberger G."/>
            <person name="Zhu Y."/>
            <person name="Hemphill L."/>
            <person name="Shang Y."/>
            <person name="Youmans B."/>
            <person name="Ayvaz T."/>
            <person name="Ross M."/>
            <person name="Santibanez J."/>
            <person name="Aqrawi P."/>
            <person name="Gross S."/>
            <person name="Joshi V."/>
            <person name="Fowler G."/>
            <person name="Nazareth L."/>
            <person name="Reid J."/>
            <person name="Worley K."/>
            <person name="Petrosino J."/>
            <person name="Highlander S."/>
            <person name="Gibbs R."/>
        </authorList>
    </citation>
    <scope>NUCLEOTIDE SEQUENCE [LARGE SCALE GENOMIC DNA]</scope>
    <source>
        <strain evidence="2 3">SK115</strain>
    </source>
</reference>
<feature type="transmembrane region" description="Helical" evidence="1">
    <location>
        <begin position="20"/>
        <end position="39"/>
    </location>
</feature>
<proteinExistence type="predicted"/>
<evidence type="ECO:0000313" key="3">
    <source>
        <dbReference type="Proteomes" id="UP000003351"/>
    </source>
</evidence>
<comment type="caution">
    <text evidence="2">The sequence shown here is derived from an EMBL/GenBank/DDBJ whole genome shotgun (WGS) entry which is preliminary data.</text>
</comment>
<accession>F0I746</accession>
<dbReference type="Proteomes" id="UP000003351">
    <property type="component" value="Unassembled WGS sequence"/>
</dbReference>
<dbReference type="AlphaFoldDB" id="F0I746"/>
<organism evidence="2 3">
    <name type="scientific">Streptococcus sanguinis SK115</name>
    <dbReference type="NCBI Taxonomy" id="888810"/>
    <lineage>
        <taxon>Bacteria</taxon>
        <taxon>Bacillati</taxon>
        <taxon>Bacillota</taxon>
        <taxon>Bacilli</taxon>
        <taxon>Lactobacillales</taxon>
        <taxon>Streptococcaceae</taxon>
        <taxon>Streptococcus</taxon>
    </lineage>
</organism>